<dbReference type="InterPro" id="IPR051268">
    <property type="entry name" value="Type-I_R_enzyme_R_subunit"/>
</dbReference>
<keyword evidence="6" id="KW-0255">Endonuclease</keyword>
<dbReference type="InterPro" id="IPR040980">
    <property type="entry name" value="SWI2_SNF2"/>
</dbReference>
<dbReference type="Pfam" id="PF11867">
    <property type="entry name" value="T1RH-like_C"/>
    <property type="match status" value="1"/>
</dbReference>
<comment type="caution">
    <text evidence="12">The sequence shown here is derived from an EMBL/GenBank/DDBJ whole genome shotgun (WGS) entry which is preliminary data.</text>
</comment>
<dbReference type="GO" id="GO:0009307">
    <property type="term" value="P:DNA restriction-modification system"/>
    <property type="evidence" value="ECO:0007669"/>
    <property type="project" value="UniProtKB-KW"/>
</dbReference>
<dbReference type="Proteomes" id="UP000530571">
    <property type="component" value="Unassembled WGS sequence"/>
</dbReference>
<evidence type="ECO:0000259" key="11">
    <source>
        <dbReference type="PROSITE" id="PS51192"/>
    </source>
</evidence>
<dbReference type="PANTHER" id="PTHR30195:SF15">
    <property type="entry name" value="TYPE I RESTRICTION ENZYME HINDI ENDONUCLEASE SUBUNIT"/>
    <property type="match status" value="1"/>
</dbReference>
<dbReference type="InterPro" id="IPR055180">
    <property type="entry name" value="HsdR_RecA-like_helicase_dom_2"/>
</dbReference>
<evidence type="ECO:0000256" key="2">
    <source>
        <dbReference type="ARBA" id="ARBA00008598"/>
    </source>
</evidence>
<dbReference type="SUPFAM" id="SSF52540">
    <property type="entry name" value="P-loop containing nucleoside triphosphate hydrolases"/>
    <property type="match status" value="1"/>
</dbReference>
<dbReference type="CDD" id="cd18030">
    <property type="entry name" value="DEXHc_RE_I_HsdR"/>
    <property type="match status" value="1"/>
</dbReference>
<dbReference type="NCBIfam" id="TIGR00348">
    <property type="entry name" value="hsdR"/>
    <property type="match status" value="1"/>
</dbReference>
<comment type="catalytic activity">
    <reaction evidence="1 10">
        <text>Endonucleolytic cleavage of DNA to give random double-stranded fragments with terminal 5'-phosphates, ATP is simultaneously hydrolyzed.</text>
        <dbReference type="EC" id="3.1.21.3"/>
    </reaction>
</comment>
<evidence type="ECO:0000256" key="9">
    <source>
        <dbReference type="ARBA" id="ARBA00023125"/>
    </source>
</evidence>
<evidence type="ECO:0000256" key="3">
    <source>
        <dbReference type="ARBA" id="ARBA00022722"/>
    </source>
</evidence>
<name>A0A7W6KKN8_9HYPH</name>
<dbReference type="CDD" id="cd22332">
    <property type="entry name" value="HsdR_N"/>
    <property type="match status" value="1"/>
</dbReference>
<evidence type="ECO:0000256" key="8">
    <source>
        <dbReference type="ARBA" id="ARBA00022840"/>
    </source>
</evidence>
<dbReference type="GO" id="GO:0005524">
    <property type="term" value="F:ATP binding"/>
    <property type="evidence" value="ECO:0007669"/>
    <property type="project" value="UniProtKB-KW"/>
</dbReference>
<keyword evidence="8 10" id="KW-0067">ATP-binding</keyword>
<dbReference type="InterPro" id="IPR014001">
    <property type="entry name" value="Helicase_ATP-bd"/>
</dbReference>
<sequence length="1004" mass="113589">MSHGPEWHFAERPTIEHLQDMGYGFVAPTEHATLREGDNQVLFRPHLIEALMRINGIDRASAEAAYGELAAISDNEAWLKVLRGDYARKVTGQVTRQTLRVIDFLAPDNNRFSVTHQLRVKAENTRKPDVVVYVNGIPLVVIEAKSPLNVKDKTGEAFEQIRQYERDIPRLFFSNVFNIVTDGALVLYGATGSGSKYFGAWRDPWPKTDADFPDPLAKGLWCLLEPRRLLDLIAHYVVFEKTETGTIKKICRYQQFRAVNRIVDRVIEGKHRQGLIWHTQGSGKSLTMVFAALKLKTHRTIQSEALTNPNILVLTDRVDLHSQISGTFVACGLPNPTAIESIKDLHALIRSGKDGHTALSTMFKFQGSKQAIANSENWIVMVDEAHRTQEKDLGAYLRATLPNARFFGFTGTPVKKDDKNTYENFGVPGEGYLDKYGIDDAVADGATVPIYYTGRKTDWHIDEAKIDILFDTWFAELDDDKLNEIKTRGVQIEDLVKHPRRIELIAYDIWTHFKQYARPDGFKAQIVAIDREAVILYKQALTKVIAEDLQAEGLEIAEAQTRADAMAACVYSINQEDGKPSEDAHKQAIRTALKAHYLDAEAEKLTKKAFGRKGEDPQFLIVCDKLLTGFDCPIESVMYLDKPLKEHGLLQAIARTNRVSDARKRNGLIVDYIGVSGHLEAALSSYRADDVKNAMRDLDDLRNQLRAAHAAVAALMKPLKRKANDQDGLKAEYDAFVKLLGSEDKWFDFKAKARSFIALYETLSPDPSVLEFTSDLKWIANFLRYGTQHFEKRQAFDQMNYSEKIREMLEQHLEATGLSVTVKLRYITDPEFWEEFDPADKTDEELMTAAIRKTTELRKTVTERIDDNPHQYGKFSERLRQLLQKLDNAQLSWADKLKAAEEMAKEIADEDEAHVDTGLSADAYGILHILNGFEAGSKGAQLAVRLEELYTDPASAPAGWWEKDGLRKNLRQQVRLMAHEAGLSKFREVPDEVETYALKHFAGR</sequence>
<protein>
    <recommendedName>
        <fullName evidence="10">Type I restriction enzyme endonuclease subunit</fullName>
        <shortName evidence="10">R protein</shortName>
        <ecNumber evidence="10">3.1.21.3</ecNumber>
    </recommendedName>
</protein>
<evidence type="ECO:0000256" key="4">
    <source>
        <dbReference type="ARBA" id="ARBA00022741"/>
    </source>
</evidence>
<evidence type="ECO:0000313" key="13">
    <source>
        <dbReference type="Proteomes" id="UP000530571"/>
    </source>
</evidence>
<dbReference type="Gene3D" id="3.40.50.300">
    <property type="entry name" value="P-loop containing nucleotide triphosphate hydrolases"/>
    <property type="match status" value="2"/>
</dbReference>
<keyword evidence="4 10" id="KW-0547">Nucleotide-binding</keyword>
<evidence type="ECO:0000256" key="5">
    <source>
        <dbReference type="ARBA" id="ARBA00022747"/>
    </source>
</evidence>
<dbReference type="InterPro" id="IPR007409">
    <property type="entry name" value="Restrct_endonuc_type1_HsdR_N"/>
</dbReference>
<keyword evidence="5 10" id="KW-0680">Restriction system</keyword>
<keyword evidence="7 10" id="KW-0378">Hydrolase</keyword>
<evidence type="ECO:0000256" key="7">
    <source>
        <dbReference type="ARBA" id="ARBA00022801"/>
    </source>
</evidence>
<feature type="domain" description="Helicase ATP-binding" evidence="11">
    <location>
        <begin position="265"/>
        <end position="431"/>
    </location>
</feature>
<comment type="subunit">
    <text evidence="10">The type I restriction/modification system is composed of three polypeptides R, M and S.</text>
</comment>
<evidence type="ECO:0000313" key="12">
    <source>
        <dbReference type="EMBL" id="MBB4122968.1"/>
    </source>
</evidence>
<dbReference type="EMBL" id="JACIDZ010000009">
    <property type="protein sequence ID" value="MBB4122968.1"/>
    <property type="molecule type" value="Genomic_DNA"/>
</dbReference>
<dbReference type="Gene3D" id="3.90.1570.50">
    <property type="match status" value="1"/>
</dbReference>
<comment type="similarity">
    <text evidence="2 10">Belongs to the HsdR family.</text>
</comment>
<dbReference type="GO" id="GO:0009035">
    <property type="term" value="F:type I site-specific deoxyribonuclease activity"/>
    <property type="evidence" value="ECO:0007669"/>
    <property type="project" value="UniProtKB-EC"/>
</dbReference>
<reference evidence="12 13" key="1">
    <citation type="submission" date="2020-08" db="EMBL/GenBank/DDBJ databases">
        <title>Genomic Encyclopedia of Type Strains, Phase IV (KMG-IV): sequencing the most valuable type-strain genomes for metagenomic binning, comparative biology and taxonomic classification.</title>
        <authorList>
            <person name="Goeker M."/>
        </authorList>
    </citation>
    <scope>NUCLEOTIDE SEQUENCE [LARGE SCALE GENOMIC DNA]</scope>
    <source>
        <strain evidence="12 13">DSM 28101</strain>
    </source>
</reference>
<dbReference type="PROSITE" id="PS51192">
    <property type="entry name" value="HELICASE_ATP_BIND_1"/>
    <property type="match status" value="1"/>
</dbReference>
<evidence type="ECO:0000256" key="1">
    <source>
        <dbReference type="ARBA" id="ARBA00000851"/>
    </source>
</evidence>
<dbReference type="AlphaFoldDB" id="A0A7W6KKN8"/>
<dbReference type="RefSeq" id="WP_183487449.1">
    <property type="nucleotide sequence ID" value="NZ_JACIDZ010000009.1"/>
</dbReference>
<keyword evidence="13" id="KW-1185">Reference proteome</keyword>
<comment type="function">
    <text evidence="10">Subunit R is required for both nuclease and ATPase activities, but not for modification.</text>
</comment>
<keyword evidence="3" id="KW-0540">Nuclease</keyword>
<dbReference type="CDD" id="cd18800">
    <property type="entry name" value="SF2_C_EcoR124I-like"/>
    <property type="match status" value="1"/>
</dbReference>
<dbReference type="InterPro" id="IPR004473">
    <property type="entry name" value="Restrct_endonuc_typeI_HsdR"/>
</dbReference>
<dbReference type="GO" id="GO:0003677">
    <property type="term" value="F:DNA binding"/>
    <property type="evidence" value="ECO:0007669"/>
    <property type="project" value="UniProtKB-KW"/>
</dbReference>
<dbReference type="InterPro" id="IPR021810">
    <property type="entry name" value="T1RH-like_C"/>
</dbReference>
<gene>
    <name evidence="12" type="ORF">GGR30_002903</name>
</gene>
<dbReference type="Pfam" id="PF18766">
    <property type="entry name" value="SWI2_SNF2"/>
    <property type="match status" value="1"/>
</dbReference>
<dbReference type="Pfam" id="PF04313">
    <property type="entry name" value="HSDR_N"/>
    <property type="match status" value="1"/>
</dbReference>
<dbReference type="PANTHER" id="PTHR30195">
    <property type="entry name" value="TYPE I SITE-SPECIFIC DEOXYRIBONUCLEASE PROTEIN SUBUNIT M AND R"/>
    <property type="match status" value="1"/>
</dbReference>
<evidence type="ECO:0000256" key="6">
    <source>
        <dbReference type="ARBA" id="ARBA00022759"/>
    </source>
</evidence>
<accession>A0A7W6KKN8</accession>
<dbReference type="Pfam" id="PF22679">
    <property type="entry name" value="T1R_D3-like"/>
    <property type="match status" value="1"/>
</dbReference>
<dbReference type="EC" id="3.1.21.3" evidence="10"/>
<proteinExistence type="inferred from homology"/>
<dbReference type="SMART" id="SM00487">
    <property type="entry name" value="DEXDc"/>
    <property type="match status" value="1"/>
</dbReference>
<evidence type="ECO:0000256" key="10">
    <source>
        <dbReference type="RuleBase" id="RU364115"/>
    </source>
</evidence>
<keyword evidence="9 10" id="KW-0238">DNA-binding</keyword>
<dbReference type="InterPro" id="IPR027417">
    <property type="entry name" value="P-loop_NTPase"/>
</dbReference>
<organism evidence="12 13">
    <name type="scientific">Martelella radicis</name>
    <dbReference type="NCBI Taxonomy" id="1397476"/>
    <lineage>
        <taxon>Bacteria</taxon>
        <taxon>Pseudomonadati</taxon>
        <taxon>Pseudomonadota</taxon>
        <taxon>Alphaproteobacteria</taxon>
        <taxon>Hyphomicrobiales</taxon>
        <taxon>Aurantimonadaceae</taxon>
        <taxon>Martelella</taxon>
    </lineage>
</organism>